<organism evidence="2 3">
    <name type="scientific">Actinoallomurus spadix</name>
    <dbReference type="NCBI Taxonomy" id="79912"/>
    <lineage>
        <taxon>Bacteria</taxon>
        <taxon>Bacillati</taxon>
        <taxon>Actinomycetota</taxon>
        <taxon>Actinomycetes</taxon>
        <taxon>Streptosporangiales</taxon>
        <taxon>Thermomonosporaceae</taxon>
        <taxon>Actinoallomurus</taxon>
    </lineage>
</organism>
<dbReference type="PROSITE" id="PS51257">
    <property type="entry name" value="PROKAR_LIPOPROTEIN"/>
    <property type="match status" value="1"/>
</dbReference>
<name>A0ABN0XI63_9ACTN</name>
<accession>A0ABN0XI63</accession>
<dbReference type="SUPFAM" id="SSF47240">
    <property type="entry name" value="Ferritin-like"/>
    <property type="match status" value="1"/>
</dbReference>
<reference evidence="2 3" key="1">
    <citation type="journal article" date="2019" name="Int. J. Syst. Evol. Microbiol.">
        <title>The Global Catalogue of Microorganisms (GCM) 10K type strain sequencing project: providing services to taxonomists for standard genome sequencing and annotation.</title>
        <authorList>
            <consortium name="The Broad Institute Genomics Platform"/>
            <consortium name="The Broad Institute Genome Sequencing Center for Infectious Disease"/>
            <person name="Wu L."/>
            <person name="Ma J."/>
        </authorList>
    </citation>
    <scope>NUCLEOTIDE SEQUENCE [LARGE SCALE GENOMIC DNA]</scope>
    <source>
        <strain evidence="2 3">JCM 3146</strain>
    </source>
</reference>
<dbReference type="PROSITE" id="PS51318">
    <property type="entry name" value="TAT"/>
    <property type="match status" value="1"/>
</dbReference>
<proteinExistence type="predicted"/>
<dbReference type="InterPro" id="IPR006311">
    <property type="entry name" value="TAT_signal"/>
</dbReference>
<keyword evidence="2" id="KW-0449">Lipoprotein</keyword>
<feature type="region of interest" description="Disordered" evidence="1">
    <location>
        <begin position="95"/>
        <end position="115"/>
    </location>
</feature>
<dbReference type="EMBL" id="BAAABM010000064">
    <property type="protein sequence ID" value="GAA0364526.1"/>
    <property type="molecule type" value="Genomic_DNA"/>
</dbReference>
<gene>
    <name evidence="2" type="ORF">GCM10010151_63130</name>
</gene>
<comment type="caution">
    <text evidence="2">The sequence shown here is derived from an EMBL/GenBank/DDBJ whole genome shotgun (WGS) entry which is preliminary data.</text>
</comment>
<sequence length="168" mass="17241">MDALRFPAPTRRAAMLGGSAAVLATVTGCTTVGRAEAPPPGPDVSVLTAAIENEAALIALYEAVLGAHRSLAERLRPLHDHHTQHLAVLRRHYVPGTTTGTTTPSPRATATAPDSESRALAALRSAERKAASARADDVRRATPGLAQLLACIGACEAGHAQSLTGATS</sequence>
<evidence type="ECO:0000313" key="3">
    <source>
        <dbReference type="Proteomes" id="UP001501822"/>
    </source>
</evidence>
<dbReference type="Proteomes" id="UP001501822">
    <property type="component" value="Unassembled WGS sequence"/>
</dbReference>
<dbReference type="InterPro" id="IPR009078">
    <property type="entry name" value="Ferritin-like_SF"/>
</dbReference>
<keyword evidence="3" id="KW-1185">Reference proteome</keyword>
<dbReference type="RefSeq" id="WP_343886659.1">
    <property type="nucleotide sequence ID" value="NZ_BAAABM010000064.1"/>
</dbReference>
<protein>
    <submittedName>
        <fullName evidence="2">Lipoprotein</fullName>
    </submittedName>
</protein>
<evidence type="ECO:0000313" key="2">
    <source>
        <dbReference type="EMBL" id="GAA0364526.1"/>
    </source>
</evidence>
<evidence type="ECO:0000256" key="1">
    <source>
        <dbReference type="SAM" id="MobiDB-lite"/>
    </source>
</evidence>